<reference evidence="9 10" key="2">
    <citation type="journal article" date="2012" name="Int. J. Syst. Evol. Microbiol.">
        <title>Magnetococcus marinus gen. nov., sp. nov., a marine, magnetotactic bacterium that represents a novel lineage (Magnetococcaceae fam. nov.; Magnetococcales ord. nov.) at the base of the Alphaproteobacteria.</title>
        <authorList>
            <person name="Bazylinski D.A."/>
            <person name="Williams T.J."/>
            <person name="Lefevre C.T."/>
            <person name="Berg R.J."/>
            <person name="Zhang C.L."/>
            <person name="Bowser S.S."/>
            <person name="Dean A.J."/>
            <person name="Beveridge T.J."/>
        </authorList>
    </citation>
    <scope>NUCLEOTIDE SEQUENCE [LARGE SCALE GENOMIC DNA]</scope>
    <source>
        <strain evidence="10">ATCC BAA-1437 / JCM 17883 / MC-1</strain>
    </source>
</reference>
<proteinExistence type="inferred from homology"/>
<dbReference type="PANTHER" id="PTHR30026:SF21">
    <property type="entry name" value="SLR1270 PROTEIN"/>
    <property type="match status" value="1"/>
</dbReference>
<keyword evidence="6" id="KW-0472">Membrane</keyword>
<keyword evidence="10" id="KW-1185">Reference proteome</keyword>
<keyword evidence="7" id="KW-0998">Cell outer membrane</keyword>
<dbReference type="InterPro" id="IPR003423">
    <property type="entry name" value="OMP_efflux"/>
</dbReference>
<evidence type="ECO:0000256" key="4">
    <source>
        <dbReference type="ARBA" id="ARBA00022452"/>
    </source>
</evidence>
<reference evidence="10" key="1">
    <citation type="journal article" date="2009" name="Appl. Environ. Microbiol.">
        <title>Complete genome sequence of the chemolithoautotrophic marine magnetotactic coccus strain MC-1.</title>
        <authorList>
            <person name="Schubbe S."/>
            <person name="Williams T.J."/>
            <person name="Xie G."/>
            <person name="Kiss H.E."/>
            <person name="Brettin T.S."/>
            <person name="Martinez D."/>
            <person name="Ross C.A."/>
            <person name="Schuler D."/>
            <person name="Cox B.L."/>
            <person name="Nealson K.H."/>
            <person name="Bazylinski D.A."/>
        </authorList>
    </citation>
    <scope>NUCLEOTIDE SEQUENCE [LARGE SCALE GENOMIC DNA]</scope>
    <source>
        <strain evidence="10">ATCC BAA-1437 / JCM 17883 / MC-1</strain>
    </source>
</reference>
<dbReference type="KEGG" id="mgm:Mmc1_2362"/>
<feature type="region of interest" description="Disordered" evidence="8">
    <location>
        <begin position="431"/>
        <end position="455"/>
    </location>
</feature>
<keyword evidence="3" id="KW-0813">Transport</keyword>
<evidence type="ECO:0000256" key="1">
    <source>
        <dbReference type="ARBA" id="ARBA00004442"/>
    </source>
</evidence>
<dbReference type="SUPFAM" id="SSF56954">
    <property type="entry name" value="Outer membrane efflux proteins (OEP)"/>
    <property type="match status" value="1"/>
</dbReference>
<dbReference type="EMBL" id="CP000471">
    <property type="protein sequence ID" value="ABK44862.1"/>
    <property type="molecule type" value="Genomic_DNA"/>
</dbReference>
<dbReference type="AlphaFoldDB" id="A0LA69"/>
<organism evidence="9 10">
    <name type="scientific">Magnetococcus marinus (strain ATCC BAA-1437 / JCM 17883 / MC-1)</name>
    <dbReference type="NCBI Taxonomy" id="156889"/>
    <lineage>
        <taxon>Bacteria</taxon>
        <taxon>Pseudomonadati</taxon>
        <taxon>Pseudomonadota</taxon>
        <taxon>Magnetococcia</taxon>
        <taxon>Magnetococcales</taxon>
        <taxon>Magnetococcaceae</taxon>
        <taxon>Magnetococcus</taxon>
    </lineage>
</organism>
<dbReference type="GO" id="GO:1990281">
    <property type="term" value="C:efflux pump complex"/>
    <property type="evidence" value="ECO:0007669"/>
    <property type="project" value="TreeGrafter"/>
</dbReference>
<evidence type="ECO:0000256" key="5">
    <source>
        <dbReference type="ARBA" id="ARBA00022692"/>
    </source>
</evidence>
<evidence type="ECO:0000313" key="10">
    <source>
        <dbReference type="Proteomes" id="UP000002586"/>
    </source>
</evidence>
<dbReference type="Proteomes" id="UP000002586">
    <property type="component" value="Chromosome"/>
</dbReference>
<dbReference type="eggNOG" id="COG1538">
    <property type="taxonomic scope" value="Bacteria"/>
</dbReference>
<sequence length="455" mass="49970" precursor="true">MGRIFMIGLLLCWPLGVAAETIKLDLAALIQEARQHSDPRVALVQAKARGAEAALAAVEAAKRARLNLELQGKRFESHDESSRRTDYQTVLEVKQPIPLFGRQQANEQAASQQQQRAQWEIVQAQADFVVEVIERYYQLHASELAVQNLDEAHALAYVRWDRAKELLALGKTDELEVAQWLAQVERTRHKLYQARSENRMVRGRLALLTGHAVLENLIQPPKAPAKFPTEFEEQALFQFVMLNNPRARAANLAVAAARAKQQAVGFTPDFNLFARVGQSARPLSGRDRWAVGLTLSLPLWSGGALDAQQQQEAASVDTALAQQEALQQTLQLALKQRLNEIADAKQGLIAAGASLRWAQANLLKRQSLYQMERVATLGDAMVEQTQAEADQVRAYGAYYGAAAQLAALMGDAPEAALQADYLVQLAARSGQEHDSSKAGFTPPSGSGYGDNHVAQ</sequence>
<dbReference type="STRING" id="156889.Mmc1_2362"/>
<evidence type="ECO:0000256" key="6">
    <source>
        <dbReference type="ARBA" id="ARBA00023136"/>
    </source>
</evidence>
<dbReference type="InterPro" id="IPR051906">
    <property type="entry name" value="TolC-like"/>
</dbReference>
<evidence type="ECO:0000256" key="2">
    <source>
        <dbReference type="ARBA" id="ARBA00007613"/>
    </source>
</evidence>
<evidence type="ECO:0000313" key="9">
    <source>
        <dbReference type="EMBL" id="ABK44862.1"/>
    </source>
</evidence>
<dbReference type="Gene3D" id="1.20.1600.10">
    <property type="entry name" value="Outer membrane efflux proteins (OEP)"/>
    <property type="match status" value="1"/>
</dbReference>
<keyword evidence="5" id="KW-0812">Transmembrane</keyword>
<accession>A0LA69</accession>
<dbReference type="GO" id="GO:0015562">
    <property type="term" value="F:efflux transmembrane transporter activity"/>
    <property type="evidence" value="ECO:0007669"/>
    <property type="project" value="InterPro"/>
</dbReference>
<protein>
    <submittedName>
        <fullName evidence="9">Outer membrane efflux protein</fullName>
    </submittedName>
</protein>
<dbReference type="GO" id="GO:0015288">
    <property type="term" value="F:porin activity"/>
    <property type="evidence" value="ECO:0007669"/>
    <property type="project" value="TreeGrafter"/>
</dbReference>
<dbReference type="Pfam" id="PF02321">
    <property type="entry name" value="OEP"/>
    <property type="match status" value="2"/>
</dbReference>
<gene>
    <name evidence="9" type="ordered locus">Mmc1_2362</name>
</gene>
<dbReference type="HOGENOM" id="CLU_050218_0_0_5"/>
<evidence type="ECO:0000256" key="7">
    <source>
        <dbReference type="ARBA" id="ARBA00023237"/>
    </source>
</evidence>
<evidence type="ECO:0000256" key="3">
    <source>
        <dbReference type="ARBA" id="ARBA00022448"/>
    </source>
</evidence>
<keyword evidence="4" id="KW-1134">Transmembrane beta strand</keyword>
<name>A0LA69_MAGMM</name>
<dbReference type="PANTHER" id="PTHR30026">
    <property type="entry name" value="OUTER MEMBRANE PROTEIN TOLC"/>
    <property type="match status" value="1"/>
</dbReference>
<dbReference type="GO" id="GO:0009279">
    <property type="term" value="C:cell outer membrane"/>
    <property type="evidence" value="ECO:0007669"/>
    <property type="project" value="UniProtKB-SubCell"/>
</dbReference>
<comment type="subcellular location">
    <subcellularLocation>
        <location evidence="1">Cell outer membrane</location>
    </subcellularLocation>
</comment>
<evidence type="ECO:0000256" key="8">
    <source>
        <dbReference type="SAM" id="MobiDB-lite"/>
    </source>
</evidence>
<comment type="similarity">
    <text evidence="2">Belongs to the outer membrane factor (OMF) (TC 1.B.17) family.</text>
</comment>